<sequence length="440" mass="44329">MAATSDGPASRRRADGVRYLRPLGLAGLIGIPISVAAFAFLALLHRLTAFVWEDLPETWGLDPVPWWWPVPWLLIGGALVAVALTRLPGHGGHVPIDGLSAEPVPPSHLPGVLLAALGGLPLGVVLGPEAPLIAVGGALATILTSRWIARKSPENALLGASGSAAAVAVVFGSPLVAAVFILESAGRAGLRSTKVVLPCLLSAGIGALVFTGLGVWTGLPVASLQLPGLDVPARPDLADLLWTVPLAVLIALGVTMVHRLGRRLVPRAKRRPALMAMVAVTVTAVAAALYELLTGRSPVEVVLSGQDSLGTLTGAGEAPGMWALVALLAFKGLAYAVSLATLRGGPIFPAVFLGAAAGALLSGLPGFGLVPAMAAGMAAATAAILPLPVSAAVLITLLLGSGSAGMTPIVLIAVVVAFMTDQLTERTGAAEGSTTAPVQD</sequence>
<dbReference type="InterPro" id="IPR050368">
    <property type="entry name" value="ClC-type_chloride_channel"/>
</dbReference>
<dbReference type="Pfam" id="PF00654">
    <property type="entry name" value="Voltage_CLC"/>
    <property type="match status" value="1"/>
</dbReference>
<feature type="transmembrane region" description="Helical" evidence="5">
    <location>
        <begin position="321"/>
        <end position="340"/>
    </location>
</feature>
<organism evidence="6 7">
    <name type="scientific">Glycomyces niveus</name>
    <dbReference type="NCBI Taxonomy" id="2820287"/>
    <lineage>
        <taxon>Bacteria</taxon>
        <taxon>Bacillati</taxon>
        <taxon>Actinomycetota</taxon>
        <taxon>Actinomycetes</taxon>
        <taxon>Glycomycetales</taxon>
        <taxon>Glycomycetaceae</taxon>
        <taxon>Glycomyces</taxon>
    </lineage>
</organism>
<feature type="transmembrane region" description="Helical" evidence="5">
    <location>
        <begin position="273"/>
        <end position="293"/>
    </location>
</feature>
<feature type="transmembrane region" description="Helical" evidence="5">
    <location>
        <begin position="352"/>
        <end position="385"/>
    </location>
</feature>
<feature type="transmembrane region" description="Helical" evidence="5">
    <location>
        <begin position="161"/>
        <end position="183"/>
    </location>
</feature>
<keyword evidence="2 5" id="KW-0812">Transmembrane</keyword>
<dbReference type="PRINTS" id="PR00762">
    <property type="entry name" value="CLCHANNEL"/>
</dbReference>
<evidence type="ECO:0000313" key="7">
    <source>
        <dbReference type="Proteomes" id="UP000681341"/>
    </source>
</evidence>
<keyword evidence="7" id="KW-1185">Reference proteome</keyword>
<dbReference type="PANTHER" id="PTHR43427">
    <property type="entry name" value="CHLORIDE CHANNEL PROTEIN CLC-E"/>
    <property type="match status" value="1"/>
</dbReference>
<dbReference type="EMBL" id="JAGFNP010000002">
    <property type="protein sequence ID" value="MBO3731977.1"/>
    <property type="molecule type" value="Genomic_DNA"/>
</dbReference>
<proteinExistence type="predicted"/>
<dbReference type="PANTHER" id="PTHR43427:SF12">
    <property type="entry name" value="CHLORIDE TRANSPORTER"/>
    <property type="match status" value="1"/>
</dbReference>
<evidence type="ECO:0000256" key="5">
    <source>
        <dbReference type="SAM" id="Phobius"/>
    </source>
</evidence>
<evidence type="ECO:0000313" key="6">
    <source>
        <dbReference type="EMBL" id="MBO3731977.1"/>
    </source>
</evidence>
<gene>
    <name evidence="6" type="ORF">J5V16_04025</name>
</gene>
<dbReference type="InterPro" id="IPR001807">
    <property type="entry name" value="ClC"/>
</dbReference>
<feature type="transmembrane region" description="Helical" evidence="5">
    <location>
        <begin position="20"/>
        <end position="44"/>
    </location>
</feature>
<keyword evidence="4 5" id="KW-0472">Membrane</keyword>
<dbReference type="SUPFAM" id="SSF81340">
    <property type="entry name" value="Clc chloride channel"/>
    <property type="match status" value="1"/>
</dbReference>
<dbReference type="InterPro" id="IPR014743">
    <property type="entry name" value="Cl-channel_core"/>
</dbReference>
<reference evidence="6 7" key="1">
    <citation type="submission" date="2021-03" db="EMBL/GenBank/DDBJ databases">
        <title>Glycomyces sp. nov., a novel actinomycete isolated from soil.</title>
        <authorList>
            <person name="Yang X."/>
            <person name="Xu X."/>
        </authorList>
    </citation>
    <scope>NUCLEOTIDE SEQUENCE [LARGE SCALE GENOMIC DNA]</scope>
    <source>
        <strain evidence="6 7">NEAU-S30</strain>
    </source>
</reference>
<accession>A0ABS3TZN3</accession>
<protein>
    <submittedName>
        <fullName evidence="6">Chloride channel protein</fullName>
    </submittedName>
</protein>
<comment type="subcellular location">
    <subcellularLocation>
        <location evidence="1">Membrane</location>
        <topology evidence="1">Multi-pass membrane protein</topology>
    </subcellularLocation>
</comment>
<feature type="transmembrane region" description="Helical" evidence="5">
    <location>
        <begin position="130"/>
        <end position="149"/>
    </location>
</feature>
<comment type="caution">
    <text evidence="6">The sequence shown here is derived from an EMBL/GenBank/DDBJ whole genome shotgun (WGS) entry which is preliminary data.</text>
</comment>
<feature type="transmembrane region" description="Helical" evidence="5">
    <location>
        <begin position="391"/>
        <end position="418"/>
    </location>
</feature>
<dbReference type="Proteomes" id="UP000681341">
    <property type="component" value="Unassembled WGS sequence"/>
</dbReference>
<evidence type="ECO:0000256" key="3">
    <source>
        <dbReference type="ARBA" id="ARBA00022989"/>
    </source>
</evidence>
<dbReference type="RefSeq" id="WP_208494724.1">
    <property type="nucleotide sequence ID" value="NZ_JAGFNP010000002.1"/>
</dbReference>
<feature type="transmembrane region" description="Helical" evidence="5">
    <location>
        <begin position="195"/>
        <end position="219"/>
    </location>
</feature>
<feature type="transmembrane region" description="Helical" evidence="5">
    <location>
        <begin position="64"/>
        <end position="84"/>
    </location>
</feature>
<evidence type="ECO:0000256" key="1">
    <source>
        <dbReference type="ARBA" id="ARBA00004141"/>
    </source>
</evidence>
<keyword evidence="3 5" id="KW-1133">Transmembrane helix</keyword>
<name>A0ABS3TZN3_9ACTN</name>
<dbReference type="Gene3D" id="1.10.3080.10">
    <property type="entry name" value="Clc chloride channel"/>
    <property type="match status" value="1"/>
</dbReference>
<evidence type="ECO:0000256" key="2">
    <source>
        <dbReference type="ARBA" id="ARBA00022692"/>
    </source>
</evidence>
<feature type="transmembrane region" description="Helical" evidence="5">
    <location>
        <begin position="239"/>
        <end position="261"/>
    </location>
</feature>
<evidence type="ECO:0000256" key="4">
    <source>
        <dbReference type="ARBA" id="ARBA00023136"/>
    </source>
</evidence>